<keyword evidence="3" id="KW-1185">Reference proteome</keyword>
<name>A0ABY7DXZ7_MYAAR</name>
<reference evidence="2" key="1">
    <citation type="submission" date="2022-11" db="EMBL/GenBank/DDBJ databases">
        <title>Centuries of genome instability and evolution in soft-shell clam transmissible cancer (bioRxiv).</title>
        <authorList>
            <person name="Hart S.F.M."/>
            <person name="Yonemitsu M.A."/>
            <person name="Giersch R.M."/>
            <person name="Beal B.F."/>
            <person name="Arriagada G."/>
            <person name="Davis B.W."/>
            <person name="Ostrander E.A."/>
            <person name="Goff S.P."/>
            <person name="Metzger M.J."/>
        </authorList>
    </citation>
    <scope>NUCLEOTIDE SEQUENCE</scope>
    <source>
        <strain evidence="2">MELC-2E11</strain>
        <tissue evidence="2">Siphon/mantle</tissue>
    </source>
</reference>
<sequence>MAQPKSKKFKSLFDFGFQQRTGTDDCHGSAGASDEPGVSKPESSGNSSTTNAVGSGDNAGSSSRSSEPADNMSKGVS</sequence>
<proteinExistence type="predicted"/>
<gene>
    <name evidence="2" type="ORF">MAR_009175</name>
</gene>
<protein>
    <submittedName>
        <fullName evidence="2">Uncharacterized protein</fullName>
    </submittedName>
</protein>
<feature type="compositionally biased region" description="Polar residues" evidence="1">
    <location>
        <begin position="41"/>
        <end position="53"/>
    </location>
</feature>
<dbReference type="Proteomes" id="UP001164746">
    <property type="component" value="Chromosome 4"/>
</dbReference>
<feature type="compositionally biased region" description="Low complexity" evidence="1">
    <location>
        <begin position="54"/>
        <end position="66"/>
    </location>
</feature>
<accession>A0ABY7DXZ7</accession>
<evidence type="ECO:0000313" key="3">
    <source>
        <dbReference type="Proteomes" id="UP001164746"/>
    </source>
</evidence>
<organism evidence="2 3">
    <name type="scientific">Mya arenaria</name>
    <name type="common">Soft-shell clam</name>
    <dbReference type="NCBI Taxonomy" id="6604"/>
    <lineage>
        <taxon>Eukaryota</taxon>
        <taxon>Metazoa</taxon>
        <taxon>Spiralia</taxon>
        <taxon>Lophotrochozoa</taxon>
        <taxon>Mollusca</taxon>
        <taxon>Bivalvia</taxon>
        <taxon>Autobranchia</taxon>
        <taxon>Heteroconchia</taxon>
        <taxon>Euheterodonta</taxon>
        <taxon>Imparidentia</taxon>
        <taxon>Neoheterodontei</taxon>
        <taxon>Myida</taxon>
        <taxon>Myoidea</taxon>
        <taxon>Myidae</taxon>
        <taxon>Mya</taxon>
    </lineage>
</organism>
<feature type="region of interest" description="Disordered" evidence="1">
    <location>
        <begin position="1"/>
        <end position="77"/>
    </location>
</feature>
<evidence type="ECO:0000256" key="1">
    <source>
        <dbReference type="SAM" id="MobiDB-lite"/>
    </source>
</evidence>
<dbReference type="EMBL" id="CP111015">
    <property type="protein sequence ID" value="WAR02617.1"/>
    <property type="molecule type" value="Genomic_DNA"/>
</dbReference>
<feature type="compositionally biased region" description="Basic residues" evidence="1">
    <location>
        <begin position="1"/>
        <end position="10"/>
    </location>
</feature>
<evidence type="ECO:0000313" key="2">
    <source>
        <dbReference type="EMBL" id="WAR02617.1"/>
    </source>
</evidence>